<dbReference type="AlphaFoldDB" id="A0A820P368"/>
<gene>
    <name evidence="1" type="ORF">FNK824_LOCUS43925</name>
</gene>
<dbReference type="EMBL" id="CAJOBE010065654">
    <property type="protein sequence ID" value="CAF4400282.1"/>
    <property type="molecule type" value="Genomic_DNA"/>
</dbReference>
<protein>
    <submittedName>
        <fullName evidence="1">Uncharacterized protein</fullName>
    </submittedName>
</protein>
<dbReference type="Proteomes" id="UP000663874">
    <property type="component" value="Unassembled WGS sequence"/>
</dbReference>
<evidence type="ECO:0000313" key="2">
    <source>
        <dbReference type="Proteomes" id="UP000663874"/>
    </source>
</evidence>
<accession>A0A820P368</accession>
<evidence type="ECO:0000313" key="1">
    <source>
        <dbReference type="EMBL" id="CAF4400282.1"/>
    </source>
</evidence>
<name>A0A820P368_9BILA</name>
<sequence>VPKLKCFILKSSIDNDYEFVYLKWLLNNLNHIRKLKIYLRSPTIWRPDQLIWKYFIDGNFIRQYCLPDEIINLKFFHFYIGRTYQLSLDDIEN</sequence>
<comment type="caution">
    <text evidence="1">The sequence shown here is derived from an EMBL/GenBank/DDBJ whole genome shotgun (WGS) entry which is preliminary data.</text>
</comment>
<feature type="non-terminal residue" evidence="1">
    <location>
        <position position="1"/>
    </location>
</feature>
<reference evidence="1" key="1">
    <citation type="submission" date="2021-02" db="EMBL/GenBank/DDBJ databases">
        <authorList>
            <person name="Nowell W R."/>
        </authorList>
    </citation>
    <scope>NUCLEOTIDE SEQUENCE</scope>
</reference>
<feature type="non-terminal residue" evidence="1">
    <location>
        <position position="93"/>
    </location>
</feature>
<proteinExistence type="predicted"/>
<organism evidence="1 2">
    <name type="scientific">Rotaria sordida</name>
    <dbReference type="NCBI Taxonomy" id="392033"/>
    <lineage>
        <taxon>Eukaryota</taxon>
        <taxon>Metazoa</taxon>
        <taxon>Spiralia</taxon>
        <taxon>Gnathifera</taxon>
        <taxon>Rotifera</taxon>
        <taxon>Eurotatoria</taxon>
        <taxon>Bdelloidea</taxon>
        <taxon>Philodinida</taxon>
        <taxon>Philodinidae</taxon>
        <taxon>Rotaria</taxon>
    </lineage>
</organism>